<protein>
    <recommendedName>
        <fullName evidence="3">Chromosome (Plasmid) partitioning protein ParA</fullName>
    </recommendedName>
</protein>
<sequence length="253" mass="28616">MGKIVTVASQKGGTGKSTSVFHLGYALHKLGKKVAIIDTDARQATLMSYYSSRRINANREELTGKGFDLDFYPEVAVVKHDQPYRKTLSAIRNSFDIALLDTKGEFERFQLDLVRESDYVIVPIGASGTDLQHSDIVIEAITDENVNREDDEKLGYSYLIQKAKVATNSFKHFYRKVEDEHHVLSYIPHSEVIAAVTPFGFTSFDAIQNMSVMKKFIEEDWEDTSPSFNKADIQQTNDLIMKAAESLLEKIYD</sequence>
<keyword evidence="2" id="KW-1185">Reference proteome</keyword>
<dbReference type="InterPro" id="IPR027417">
    <property type="entry name" value="P-loop_NTPase"/>
</dbReference>
<name>A0A090S990_9VIBR</name>
<dbReference type="OrthoDB" id="69313at2"/>
<dbReference type="CDD" id="cd02042">
    <property type="entry name" value="ParAB_family"/>
    <property type="match status" value="1"/>
</dbReference>
<dbReference type="InterPro" id="IPR015223">
    <property type="entry name" value="MipZ"/>
</dbReference>
<dbReference type="AlphaFoldDB" id="A0A090S990"/>
<dbReference type="Pfam" id="PF09140">
    <property type="entry name" value="MipZ"/>
    <property type="match status" value="1"/>
</dbReference>
<dbReference type="PANTHER" id="PTHR13696:SF99">
    <property type="entry name" value="COBYRINIC ACID AC-DIAMIDE SYNTHASE"/>
    <property type="match status" value="1"/>
</dbReference>
<dbReference type="Proteomes" id="UP000029228">
    <property type="component" value="Unassembled WGS sequence"/>
</dbReference>
<evidence type="ECO:0000313" key="1">
    <source>
        <dbReference type="EMBL" id="GAL23064.1"/>
    </source>
</evidence>
<dbReference type="EMBL" id="BBMR01000017">
    <property type="protein sequence ID" value="GAL23064.1"/>
    <property type="molecule type" value="Genomic_DNA"/>
</dbReference>
<dbReference type="Gene3D" id="3.40.50.300">
    <property type="entry name" value="P-loop containing nucleotide triphosphate hydrolases"/>
    <property type="match status" value="1"/>
</dbReference>
<dbReference type="SUPFAM" id="SSF52540">
    <property type="entry name" value="P-loop containing nucleoside triphosphate hydrolases"/>
    <property type="match status" value="1"/>
</dbReference>
<dbReference type="PANTHER" id="PTHR13696">
    <property type="entry name" value="P-LOOP CONTAINING NUCLEOSIDE TRIPHOSPHATE HYDROLASE"/>
    <property type="match status" value="1"/>
</dbReference>
<organism evidence="1 2">
    <name type="scientific">Vibrio maritimus</name>
    <dbReference type="NCBI Taxonomy" id="990268"/>
    <lineage>
        <taxon>Bacteria</taxon>
        <taxon>Pseudomonadati</taxon>
        <taxon>Pseudomonadota</taxon>
        <taxon>Gammaproteobacteria</taxon>
        <taxon>Vibrionales</taxon>
        <taxon>Vibrionaceae</taxon>
        <taxon>Vibrio</taxon>
    </lineage>
</organism>
<proteinExistence type="predicted"/>
<evidence type="ECO:0000313" key="2">
    <source>
        <dbReference type="Proteomes" id="UP000029228"/>
    </source>
</evidence>
<gene>
    <name evidence="1" type="ORF">JCM19235_1365</name>
</gene>
<dbReference type="STRING" id="990268.JCM19235_1365"/>
<dbReference type="InterPro" id="IPR050678">
    <property type="entry name" value="DNA_Partitioning_ATPase"/>
</dbReference>
<reference evidence="1 2" key="1">
    <citation type="submission" date="2014-09" db="EMBL/GenBank/DDBJ databases">
        <title>Vibrio maritimus JCM 19235. (C45) whole genome shotgun sequence.</title>
        <authorList>
            <person name="Sawabe T."/>
            <person name="Meirelles P."/>
            <person name="Nakanishi M."/>
            <person name="Sayaka M."/>
            <person name="Hattori M."/>
            <person name="Ohkuma M."/>
        </authorList>
    </citation>
    <scope>NUCLEOTIDE SEQUENCE [LARGE SCALE GENOMIC DNA]</scope>
    <source>
        <strain evidence="2">JCM19235</strain>
    </source>
</reference>
<evidence type="ECO:0008006" key="3">
    <source>
        <dbReference type="Google" id="ProtNLM"/>
    </source>
</evidence>
<comment type="caution">
    <text evidence="1">The sequence shown here is derived from an EMBL/GenBank/DDBJ whole genome shotgun (WGS) entry which is preliminary data.</text>
</comment>
<accession>A0A090S990</accession>